<evidence type="ECO:0000256" key="5">
    <source>
        <dbReference type="SAM" id="Coils"/>
    </source>
</evidence>
<dbReference type="GO" id="GO:0005737">
    <property type="term" value="C:cytoplasm"/>
    <property type="evidence" value="ECO:0007669"/>
    <property type="project" value="TreeGrafter"/>
</dbReference>
<comment type="similarity">
    <text evidence="2">Belongs to the MAP65/ASE1 family.</text>
</comment>
<feature type="compositionally biased region" description="Polar residues" evidence="6">
    <location>
        <begin position="608"/>
        <end position="618"/>
    </location>
</feature>
<comment type="caution">
    <text evidence="7">The sequence shown here is derived from an EMBL/GenBank/DDBJ whole genome shotgun (WGS) entry which is preliminary data.</text>
</comment>
<dbReference type="EMBL" id="JBDFQZ010000012">
    <property type="protein sequence ID" value="KAK9672749.1"/>
    <property type="molecule type" value="Genomic_DNA"/>
</dbReference>
<dbReference type="InterPro" id="IPR007145">
    <property type="entry name" value="MAP65_Ase1_PRC1"/>
</dbReference>
<evidence type="ECO:0000256" key="1">
    <source>
        <dbReference type="ARBA" id="ARBA00004245"/>
    </source>
</evidence>
<dbReference type="PANTHER" id="PTHR19321">
    <property type="entry name" value="PROTEIN REGULATOR OF CYTOKINESIS 1 PRC1-RELATED"/>
    <property type="match status" value="1"/>
</dbReference>
<dbReference type="Gene3D" id="1.20.58.1520">
    <property type="match status" value="1"/>
</dbReference>
<feature type="compositionally biased region" description="Polar residues" evidence="6">
    <location>
        <begin position="591"/>
        <end position="600"/>
    </location>
</feature>
<feature type="region of interest" description="Disordered" evidence="6">
    <location>
        <begin position="572"/>
        <end position="666"/>
    </location>
</feature>
<sequence>MANIQNNPLQQIEANCRSLLSELQVIWDDVGESEATRDKMKHDLEQECLDLYRRKVDQANQCRAQIRQAIADSEAELAAICSAIGELPVHIRQAGQKAGSLKEELSTITPQLEQMRKRKIERKNQFLEVIGQIQKLSTEIYGSEGVNLSKADVNENDLSLRKLEELQTQLQSLQNEKRDRLRQIIELLSVMSSLCSVLGLDFKETIGEVHPTLAGSEETHSINTETLQQLESAIVKLRELKLERMQRLQDLATMLLELWNLMDTPVEEQQTFQNVTCNIAASEHEITGANMLSADFIKHVEAEVCRLEELKSSKMKELVLRKRAELEEICRKTHMVLEIDTETEHLIEAIESGALDPASVLEQIEHEIGKVKEEAFSRKEVLEKVEKWLSAREEEEWLDEYNADENRYSAGKGSHLILKRAEKARTIVNKLPGMVETLTAKIQTWENERGDTFLYDGNHLLSMVEDYITLRQEKEQEKKRQREQKKLQGQQTAEQDAQVGSKPNSLKNLKKSSRLSMGGGNKRIPTGQNMIQTPRPGSSQSSRGTPSSRPSKNNDDSAKKALDIANLPVKNYSFNGRESEPADALRRPFSPISSMTSSRANGEHSDEQNIPSEQQQTVPKDKMIPPSVDGNYVRKVTLTQTSLTPAPPLHDSDSQGEETADDDKEYEEIEYSFEEIRAGF</sequence>
<dbReference type="GO" id="GO:0005819">
    <property type="term" value="C:spindle"/>
    <property type="evidence" value="ECO:0007669"/>
    <property type="project" value="TreeGrafter"/>
</dbReference>
<feature type="compositionally biased region" description="Basic and acidic residues" evidence="6">
    <location>
        <begin position="577"/>
        <end position="586"/>
    </location>
</feature>
<gene>
    <name evidence="7" type="ORF">RND81_12G121600</name>
</gene>
<protein>
    <submittedName>
        <fullName evidence="7">Uncharacterized protein</fullName>
    </submittedName>
</protein>
<keyword evidence="4" id="KW-0963">Cytoplasm</keyword>
<keyword evidence="5" id="KW-0175">Coiled coil</keyword>
<dbReference type="Pfam" id="PF03999">
    <property type="entry name" value="MAP65_ASE1"/>
    <property type="match status" value="1"/>
</dbReference>
<evidence type="ECO:0000256" key="2">
    <source>
        <dbReference type="ARBA" id="ARBA00006187"/>
    </source>
</evidence>
<dbReference type="Proteomes" id="UP001443914">
    <property type="component" value="Unassembled WGS sequence"/>
</dbReference>
<dbReference type="AlphaFoldDB" id="A0AAW1H9S9"/>
<proteinExistence type="inferred from homology"/>
<keyword evidence="8" id="KW-1185">Reference proteome</keyword>
<keyword evidence="3" id="KW-0493">Microtubule</keyword>
<evidence type="ECO:0000313" key="8">
    <source>
        <dbReference type="Proteomes" id="UP001443914"/>
    </source>
</evidence>
<evidence type="ECO:0000256" key="3">
    <source>
        <dbReference type="ARBA" id="ARBA00022701"/>
    </source>
</evidence>
<evidence type="ECO:0000256" key="6">
    <source>
        <dbReference type="SAM" id="MobiDB-lite"/>
    </source>
</evidence>
<dbReference type="GO" id="GO:0005874">
    <property type="term" value="C:microtubule"/>
    <property type="evidence" value="ECO:0007669"/>
    <property type="project" value="UniProtKB-KW"/>
</dbReference>
<dbReference type="GO" id="GO:0000226">
    <property type="term" value="P:microtubule cytoskeleton organization"/>
    <property type="evidence" value="ECO:0007669"/>
    <property type="project" value="InterPro"/>
</dbReference>
<reference evidence="7" key="1">
    <citation type="submission" date="2024-03" db="EMBL/GenBank/DDBJ databases">
        <title>WGS assembly of Saponaria officinalis var. Norfolk2.</title>
        <authorList>
            <person name="Jenkins J."/>
            <person name="Shu S."/>
            <person name="Grimwood J."/>
            <person name="Barry K."/>
            <person name="Goodstein D."/>
            <person name="Schmutz J."/>
            <person name="Leebens-Mack J."/>
            <person name="Osbourn A."/>
        </authorList>
    </citation>
    <scope>NUCLEOTIDE SEQUENCE [LARGE SCALE GENOMIC DNA]</scope>
    <source>
        <strain evidence="7">JIC</strain>
    </source>
</reference>
<evidence type="ECO:0000313" key="7">
    <source>
        <dbReference type="EMBL" id="KAK9672749.1"/>
    </source>
</evidence>
<accession>A0AAW1H9S9</accession>
<comment type="subcellular location">
    <subcellularLocation>
        <location evidence="1">Cytoplasm</location>
        <location evidence="1">Cytoskeleton</location>
    </subcellularLocation>
</comment>
<evidence type="ECO:0000256" key="4">
    <source>
        <dbReference type="ARBA" id="ARBA00023212"/>
    </source>
</evidence>
<name>A0AAW1H9S9_SAPOF</name>
<keyword evidence="4" id="KW-0206">Cytoskeleton</keyword>
<feature type="compositionally biased region" description="Acidic residues" evidence="6">
    <location>
        <begin position="654"/>
        <end position="666"/>
    </location>
</feature>
<feature type="region of interest" description="Disordered" evidence="6">
    <location>
        <begin position="474"/>
        <end position="560"/>
    </location>
</feature>
<feature type="compositionally biased region" description="Low complexity" evidence="6">
    <location>
        <begin position="532"/>
        <end position="551"/>
    </location>
</feature>
<dbReference type="PANTHER" id="PTHR19321:SF7">
    <property type="entry name" value="65-KDA MICROTUBULE-ASSOCIATED PROTEIN 3"/>
    <property type="match status" value="1"/>
</dbReference>
<dbReference type="GO" id="GO:0008017">
    <property type="term" value="F:microtubule binding"/>
    <property type="evidence" value="ECO:0007669"/>
    <property type="project" value="InterPro"/>
</dbReference>
<organism evidence="7 8">
    <name type="scientific">Saponaria officinalis</name>
    <name type="common">Common soapwort</name>
    <name type="synonym">Lychnis saponaria</name>
    <dbReference type="NCBI Taxonomy" id="3572"/>
    <lineage>
        <taxon>Eukaryota</taxon>
        <taxon>Viridiplantae</taxon>
        <taxon>Streptophyta</taxon>
        <taxon>Embryophyta</taxon>
        <taxon>Tracheophyta</taxon>
        <taxon>Spermatophyta</taxon>
        <taxon>Magnoliopsida</taxon>
        <taxon>eudicotyledons</taxon>
        <taxon>Gunneridae</taxon>
        <taxon>Pentapetalae</taxon>
        <taxon>Caryophyllales</taxon>
        <taxon>Caryophyllaceae</taxon>
        <taxon>Caryophylleae</taxon>
        <taxon>Saponaria</taxon>
    </lineage>
</organism>
<feature type="compositionally biased region" description="Basic and acidic residues" evidence="6">
    <location>
        <begin position="474"/>
        <end position="486"/>
    </location>
</feature>
<feature type="coiled-coil region" evidence="5">
    <location>
        <begin position="156"/>
        <end position="183"/>
    </location>
</feature>